<organism evidence="1 2">
    <name type="scientific">Faecalibacterium langellae</name>
    <dbReference type="NCBI Taxonomy" id="3435293"/>
    <lineage>
        <taxon>Bacteria</taxon>
        <taxon>Bacillati</taxon>
        <taxon>Bacillota</taxon>
        <taxon>Clostridia</taxon>
        <taxon>Eubacteriales</taxon>
        <taxon>Oscillospiraceae</taxon>
        <taxon>Faecalibacterium</taxon>
    </lineage>
</organism>
<protein>
    <submittedName>
        <fullName evidence="1">ABC transporter ATP-binding protein</fullName>
    </submittedName>
</protein>
<sequence>MKNDKTFRPDRVLSYFRVEWLPLAFVTLSGLVYNIGLLATPWFEGRLAQCLADILGGSETAANMALLVLAYILVTLLVQAARFIKRFYVRRFANNINRRMKGILYANLVRQSKAALEQQGAGELMTKAISDVDDCVEGMRKFTTEIFDTGVALVGYVVMLLVYDWRLALLSLLFTPFSYVCAAWMKKPVQRAGAAYKKAAGALSAATLDRAQNAVTYRIYGCEDARVEKYEDALNTYEKTAVRNNVWQSALPPLYLAASNAGVLFILWFGAKNVLGTGWSAWDIAAFTTFLSCFTKLVVKSSKVAKLFNAVQKAEVSWKRIKPLMKQPEPLEALHVPAAQDVTLENLSFAYGGEPIFSGLSLTARPGDIIGVTGPVACGKSTFGRVFLCEALYEGSAKFGGREFSALTARQIAATVGYLGHDPELSADTVQNNVLCGSAQDAMPWLAAAALDGEMQAMENGADTVIGPSGTRLSGGQAQRLALARTLAHPRPVLVLDDPFSALDRSTEDIVFADLQAYAKDKVVFLISHRLYHFPQMQQIIYMDGGRTTVGTHDELMDAVPMYRQLYESQTVKKGGDLDEEPCEA</sequence>
<gene>
    <name evidence="1" type="ORF">CGS49_01975</name>
</gene>
<dbReference type="EMBL" id="NMTR01000004">
    <property type="protein sequence ID" value="PDX62314.1"/>
    <property type="molecule type" value="Genomic_DNA"/>
</dbReference>
<dbReference type="Proteomes" id="UP000220959">
    <property type="component" value="Unassembled WGS sequence"/>
</dbReference>
<keyword evidence="2" id="KW-1185">Reference proteome</keyword>
<evidence type="ECO:0000313" key="1">
    <source>
        <dbReference type="EMBL" id="PDX62314.1"/>
    </source>
</evidence>
<comment type="caution">
    <text evidence="1">The sequence shown here is derived from an EMBL/GenBank/DDBJ whole genome shotgun (WGS) entry which is preliminary data.</text>
</comment>
<proteinExistence type="predicted"/>
<accession>A0ACC9D2Q2</accession>
<evidence type="ECO:0000313" key="2">
    <source>
        <dbReference type="Proteomes" id="UP000220959"/>
    </source>
</evidence>
<keyword evidence="1" id="KW-0067">ATP-binding</keyword>
<reference evidence="1 2" key="1">
    <citation type="journal article" date="2017" name="Front. Microbiol.">
        <title>New Insights into the Diversity of the Genus Faecalibacterium.</title>
        <authorList>
            <person name="Benevides L."/>
            <person name="Burman S."/>
            <person name="Martin R."/>
            <person name="Robert V."/>
            <person name="Thomas M."/>
            <person name="Miquel S."/>
            <person name="Chain F."/>
            <person name="Sokol H."/>
            <person name="Bermudez-Humaran L.G."/>
            <person name="Morrison M."/>
            <person name="Langella P."/>
            <person name="Azevedo V.A."/>
            <person name="Chatel J.M."/>
            <person name="Soares S."/>
        </authorList>
    </citation>
    <scope>NUCLEOTIDE SEQUENCE [LARGE SCALE GENOMIC DNA]</scope>
    <source>
        <strain evidence="2">CNCM I-4541</strain>
    </source>
</reference>
<name>A0ACC9D2Q2_9FIRM</name>
<keyword evidence="1" id="KW-0547">Nucleotide-binding</keyword>